<protein>
    <submittedName>
        <fullName evidence="1">Putative structural protein</fullName>
    </submittedName>
</protein>
<reference evidence="2" key="1">
    <citation type="submission" date="2016-06" db="EMBL/GenBank/DDBJ databases">
        <authorList>
            <person name="Berg J.A."/>
            <person name="Stratton M.L."/>
            <person name="Esplin I.D."/>
            <person name="Jensen G.L."/>
            <person name="Merrill B.D."/>
            <person name="Breakwell D.P."/>
            <person name="Hope S."/>
            <person name="Grose J.H."/>
        </authorList>
    </citation>
    <scope>NUCLEOTIDE SEQUENCE [LARGE SCALE GENOMIC DNA]</scope>
</reference>
<gene>
    <name evidence="1" type="ORF">STRATTON_192</name>
</gene>
<dbReference type="Gene3D" id="6.20.170.10">
    <property type="match status" value="1"/>
</dbReference>
<organism evidence="1 2">
    <name type="scientific">Erwinia phage vB_EamM_Stratton</name>
    <dbReference type="NCBI Taxonomy" id="1883378"/>
    <lineage>
        <taxon>Viruses</taxon>
        <taxon>Duplodnaviria</taxon>
        <taxon>Heunggongvirae</taxon>
        <taxon>Uroviricota</taxon>
        <taxon>Caudoviricetes</taxon>
        <taxon>Chimalliviridae</taxon>
        <taxon>Erskinevirus</taxon>
        <taxon>Erskinevirus EaH2</taxon>
    </lineage>
</organism>
<name>A0A1B2IH76_9CAUD</name>
<dbReference type="EMBL" id="KX397373">
    <property type="protein sequence ID" value="ANZ50617.1"/>
    <property type="molecule type" value="Genomic_DNA"/>
</dbReference>
<evidence type="ECO:0000313" key="2">
    <source>
        <dbReference type="Proteomes" id="UP000221949"/>
    </source>
</evidence>
<evidence type="ECO:0000313" key="1">
    <source>
        <dbReference type="EMBL" id="ANZ50617.1"/>
    </source>
</evidence>
<sequence length="308" mass="34772">MEKSSVDFFSIGIVAEDKPRGNERCKIIPIETNFVNPTQVQSIESPNEKQHASENAMDNLEVTTGNAITAKWWKFNSNRVNPPDVKKEDYVLILRLGKTDIYFWIDLNFANVKRLEDAVYAWSADPENQMADDLSNAYVLNVSSIDKHITLRTTMLNGEKAAFLFQFDNANGTWQCVDQKGNKFYMNSVEDDLGFENPMLSKININKEDIFLFSKRSINLETQTINEKCKVRITDAAESVTFKTPKWKMDGAEGVFTGNLKVLKDFRYEGEGTGIGKFTVSDAIINGITFTVHTHTEQGDGKDVSAPH</sequence>
<accession>A0A1B2IH76</accession>
<proteinExistence type="predicted"/>
<dbReference type="Proteomes" id="UP000221949">
    <property type="component" value="Segment"/>
</dbReference>